<name>A0A7X0P6K9_9ACTN</name>
<accession>A0A7X0P6K9</accession>
<gene>
    <name evidence="1" type="ORF">HD593_011006</name>
</gene>
<organism evidence="1 2">
    <name type="scientific">Nonomuraea rubra</name>
    <dbReference type="NCBI Taxonomy" id="46180"/>
    <lineage>
        <taxon>Bacteria</taxon>
        <taxon>Bacillati</taxon>
        <taxon>Actinomycetota</taxon>
        <taxon>Actinomycetes</taxon>
        <taxon>Streptosporangiales</taxon>
        <taxon>Streptosporangiaceae</taxon>
        <taxon>Nonomuraea</taxon>
    </lineage>
</organism>
<reference evidence="1 2" key="1">
    <citation type="submission" date="2020-08" db="EMBL/GenBank/DDBJ databases">
        <title>Sequencing the genomes of 1000 actinobacteria strains.</title>
        <authorList>
            <person name="Klenk H.-P."/>
        </authorList>
    </citation>
    <scope>NUCLEOTIDE SEQUENCE [LARGE SCALE GENOMIC DNA]</scope>
    <source>
        <strain evidence="1 2">DSM 43768</strain>
    </source>
</reference>
<comment type="caution">
    <text evidence="1">The sequence shown here is derived from an EMBL/GenBank/DDBJ whole genome shotgun (WGS) entry which is preliminary data.</text>
</comment>
<dbReference type="AlphaFoldDB" id="A0A7X0P6K9"/>
<sequence length="133" mass="14204">MGDTTKIAPNPFSPYANADLNLRHAFPAFFGAVPDHGVLTVTGCRRMAVVAESTPRDVLDEIAAGSLPEGMCPVCVKAATEGEQGISSLPAQRCRECGGDSSQGEWCALCRQELHDIWWATRGEGHGGEVFSR</sequence>
<evidence type="ECO:0000313" key="2">
    <source>
        <dbReference type="Proteomes" id="UP000565579"/>
    </source>
</evidence>
<dbReference type="Proteomes" id="UP000565579">
    <property type="component" value="Unassembled WGS sequence"/>
</dbReference>
<evidence type="ECO:0000313" key="1">
    <source>
        <dbReference type="EMBL" id="MBB6556211.1"/>
    </source>
</evidence>
<dbReference type="EMBL" id="JACHMI010000001">
    <property type="protein sequence ID" value="MBB6556211.1"/>
    <property type="molecule type" value="Genomic_DNA"/>
</dbReference>
<dbReference type="RefSeq" id="WP_185110686.1">
    <property type="nucleotide sequence ID" value="NZ_BAAAXY010000153.1"/>
</dbReference>
<proteinExistence type="predicted"/>
<protein>
    <submittedName>
        <fullName evidence="1">Uncharacterized protein</fullName>
    </submittedName>
</protein>
<keyword evidence="2" id="KW-1185">Reference proteome</keyword>